<dbReference type="Proteomes" id="UP000887300">
    <property type="component" value="Unassembled WGS sequence"/>
</dbReference>
<feature type="transmembrane region" description="Helical" evidence="1">
    <location>
        <begin position="33"/>
        <end position="53"/>
    </location>
</feature>
<proteinExistence type="predicted"/>
<keyword evidence="2" id="KW-0418">Kinase</keyword>
<comment type="caution">
    <text evidence="2">The sequence shown here is derived from an EMBL/GenBank/DDBJ whole genome shotgun (WGS) entry which is preliminary data.</text>
</comment>
<keyword evidence="1" id="KW-0812">Transmembrane</keyword>
<protein>
    <submittedName>
        <fullName evidence="2">Two-component sensor histidine kinase</fullName>
    </submittedName>
</protein>
<dbReference type="EMBL" id="JABBHS010000154">
    <property type="protein sequence ID" value="MBU2722566.1"/>
    <property type="molecule type" value="Genomic_DNA"/>
</dbReference>
<feature type="transmembrane region" description="Helical" evidence="1">
    <location>
        <begin position="59"/>
        <end position="87"/>
    </location>
</feature>
<dbReference type="GO" id="GO:0016301">
    <property type="term" value="F:kinase activity"/>
    <property type="evidence" value="ECO:0007669"/>
    <property type="project" value="UniProtKB-KW"/>
</dbReference>
<keyword evidence="1" id="KW-1133">Transmembrane helix</keyword>
<organism evidence="2 3">
    <name type="scientific">Acidithiobacillus ferridurans</name>
    <dbReference type="NCBI Taxonomy" id="1232575"/>
    <lineage>
        <taxon>Bacteria</taxon>
        <taxon>Pseudomonadati</taxon>
        <taxon>Pseudomonadota</taxon>
        <taxon>Acidithiobacillia</taxon>
        <taxon>Acidithiobacillales</taxon>
        <taxon>Acidithiobacillaceae</taxon>
        <taxon>Acidithiobacillus</taxon>
    </lineage>
</organism>
<sequence>MDRRTPSPLKNWLRALSAGTTGEQLRVGLRWDAVLLLLAIVAFLGINFFTSAGGPLSHYFVPMLVISAGIVLFLLSLVLISVVALLLRLRRGEVGSQLATRLVVIITLLSFLPAAVVFGFSWQYLNRGVDSWFSSAVQS</sequence>
<evidence type="ECO:0000313" key="2">
    <source>
        <dbReference type="EMBL" id="MBU2722566.1"/>
    </source>
</evidence>
<keyword evidence="2" id="KW-0808">Transferase</keyword>
<dbReference type="AlphaFoldDB" id="A0A8X8GAH0"/>
<name>A0A8X8GAH0_ACIFI</name>
<evidence type="ECO:0000256" key="1">
    <source>
        <dbReference type="SAM" id="Phobius"/>
    </source>
</evidence>
<feature type="transmembrane region" description="Helical" evidence="1">
    <location>
        <begin position="99"/>
        <end position="125"/>
    </location>
</feature>
<accession>A0A8X8GAH0</accession>
<feature type="non-terminal residue" evidence="2">
    <location>
        <position position="139"/>
    </location>
</feature>
<reference evidence="2" key="1">
    <citation type="journal article" date="2021" name="ISME J.">
        <title>Genomic evolution of the class Acidithiobacillia: deep-branching Proteobacteria living in extreme acidic conditions.</title>
        <authorList>
            <person name="Moya-Beltran A."/>
            <person name="Beard S."/>
            <person name="Rojas-Villalobos C."/>
            <person name="Issotta F."/>
            <person name="Gallardo Y."/>
            <person name="Ulloa R."/>
            <person name="Giaveno A."/>
            <person name="Degli Esposti M."/>
            <person name="Johnson D.B."/>
            <person name="Quatrini R."/>
        </authorList>
    </citation>
    <scope>NUCLEOTIDE SEQUENCE</scope>
    <source>
        <strain evidence="2">DSM 583</strain>
    </source>
</reference>
<evidence type="ECO:0000313" key="3">
    <source>
        <dbReference type="Proteomes" id="UP000887300"/>
    </source>
</evidence>
<gene>
    <name evidence="2" type="ORF">HF568_04895</name>
</gene>
<keyword evidence="1" id="KW-0472">Membrane</keyword>